<reference evidence="2 3" key="1">
    <citation type="submission" date="2014-04" db="EMBL/GenBank/DDBJ databases">
        <authorList>
            <consortium name="DOE Joint Genome Institute"/>
            <person name="Kuo A."/>
            <person name="Kohler A."/>
            <person name="Costa M.D."/>
            <person name="Nagy L.G."/>
            <person name="Floudas D."/>
            <person name="Copeland A."/>
            <person name="Barry K.W."/>
            <person name="Cichocki N."/>
            <person name="Veneault-Fourrey C."/>
            <person name="LaButti K."/>
            <person name="Lindquist E.A."/>
            <person name="Lipzen A."/>
            <person name="Lundell T."/>
            <person name="Morin E."/>
            <person name="Murat C."/>
            <person name="Sun H."/>
            <person name="Tunlid A."/>
            <person name="Henrissat B."/>
            <person name="Grigoriev I.V."/>
            <person name="Hibbett D.S."/>
            <person name="Martin F."/>
            <person name="Nordberg H.P."/>
            <person name="Cantor M.N."/>
            <person name="Hua S.X."/>
        </authorList>
    </citation>
    <scope>NUCLEOTIDE SEQUENCE [LARGE SCALE GENOMIC DNA]</scope>
    <source>
        <strain evidence="2 3">Marx 270</strain>
    </source>
</reference>
<keyword evidence="3" id="KW-1185">Reference proteome</keyword>
<accession>A0A0C3PGN6</accession>
<keyword evidence="1" id="KW-0732">Signal</keyword>
<name>A0A0C3PGN6_PISTI</name>
<dbReference type="EMBL" id="KN831961">
    <property type="protein sequence ID" value="KIO07119.1"/>
    <property type="molecule type" value="Genomic_DNA"/>
</dbReference>
<sequence>MINAANIQLALANTLLWLTDSYVSVIGVSCATLRFSGSEWLRARNEPLSSDMFSPKSNLHRMRDWNRGGKKGSSWKVVCHASNGRLGTLGLQRIASNPPYWRERMNTTRCDP</sequence>
<reference evidence="3" key="2">
    <citation type="submission" date="2015-01" db="EMBL/GenBank/DDBJ databases">
        <title>Evolutionary Origins and Diversification of the Mycorrhizal Mutualists.</title>
        <authorList>
            <consortium name="DOE Joint Genome Institute"/>
            <consortium name="Mycorrhizal Genomics Consortium"/>
            <person name="Kohler A."/>
            <person name="Kuo A."/>
            <person name="Nagy L.G."/>
            <person name="Floudas D."/>
            <person name="Copeland A."/>
            <person name="Barry K.W."/>
            <person name="Cichocki N."/>
            <person name="Veneault-Fourrey C."/>
            <person name="LaButti K."/>
            <person name="Lindquist E.A."/>
            <person name="Lipzen A."/>
            <person name="Lundell T."/>
            <person name="Morin E."/>
            <person name="Murat C."/>
            <person name="Riley R."/>
            <person name="Ohm R."/>
            <person name="Sun H."/>
            <person name="Tunlid A."/>
            <person name="Henrissat B."/>
            <person name="Grigoriev I.V."/>
            <person name="Hibbett D.S."/>
            <person name="Martin F."/>
        </authorList>
    </citation>
    <scope>NUCLEOTIDE SEQUENCE [LARGE SCALE GENOMIC DNA]</scope>
    <source>
        <strain evidence="3">Marx 270</strain>
    </source>
</reference>
<evidence type="ECO:0000256" key="1">
    <source>
        <dbReference type="SAM" id="SignalP"/>
    </source>
</evidence>
<gene>
    <name evidence="2" type="ORF">M404DRAFT_998539</name>
</gene>
<dbReference type="InParanoid" id="A0A0C3PGN6"/>
<evidence type="ECO:0000313" key="3">
    <source>
        <dbReference type="Proteomes" id="UP000054217"/>
    </source>
</evidence>
<dbReference type="HOGENOM" id="CLU_2146891_0_0_1"/>
<proteinExistence type="predicted"/>
<evidence type="ECO:0008006" key="4">
    <source>
        <dbReference type="Google" id="ProtNLM"/>
    </source>
</evidence>
<dbReference type="AlphaFoldDB" id="A0A0C3PGN6"/>
<protein>
    <recommendedName>
        <fullName evidence="4">Secreted protein</fullName>
    </recommendedName>
</protein>
<feature type="signal peptide" evidence="1">
    <location>
        <begin position="1"/>
        <end position="21"/>
    </location>
</feature>
<dbReference type="Proteomes" id="UP000054217">
    <property type="component" value="Unassembled WGS sequence"/>
</dbReference>
<dbReference type="OrthoDB" id="10466789at2759"/>
<feature type="chain" id="PRO_5002176867" description="Secreted protein" evidence="1">
    <location>
        <begin position="22"/>
        <end position="112"/>
    </location>
</feature>
<organism evidence="2 3">
    <name type="scientific">Pisolithus tinctorius Marx 270</name>
    <dbReference type="NCBI Taxonomy" id="870435"/>
    <lineage>
        <taxon>Eukaryota</taxon>
        <taxon>Fungi</taxon>
        <taxon>Dikarya</taxon>
        <taxon>Basidiomycota</taxon>
        <taxon>Agaricomycotina</taxon>
        <taxon>Agaricomycetes</taxon>
        <taxon>Agaricomycetidae</taxon>
        <taxon>Boletales</taxon>
        <taxon>Sclerodermatineae</taxon>
        <taxon>Pisolithaceae</taxon>
        <taxon>Pisolithus</taxon>
    </lineage>
</organism>
<evidence type="ECO:0000313" key="2">
    <source>
        <dbReference type="EMBL" id="KIO07119.1"/>
    </source>
</evidence>